<feature type="region of interest" description="Disordered" evidence="1">
    <location>
        <begin position="108"/>
        <end position="141"/>
    </location>
</feature>
<gene>
    <name evidence="2" type="ORF">HCEG_08004</name>
</gene>
<dbReference type="Proteomes" id="UP000008142">
    <property type="component" value="Unassembled WGS sequence"/>
</dbReference>
<evidence type="ECO:0000313" key="3">
    <source>
        <dbReference type="Proteomes" id="UP000008142"/>
    </source>
</evidence>
<dbReference type="OrthoDB" id="3531694at2759"/>
<evidence type="ECO:0000256" key="1">
    <source>
        <dbReference type="SAM" id="MobiDB-lite"/>
    </source>
</evidence>
<proteinExistence type="predicted"/>
<dbReference type="AlphaFoldDB" id="F0USB2"/>
<feature type="compositionally biased region" description="Polar residues" evidence="1">
    <location>
        <begin position="128"/>
        <end position="141"/>
    </location>
</feature>
<organism evidence="3">
    <name type="scientific">Ajellomyces capsulatus (strain H88)</name>
    <name type="common">Darling's disease fungus</name>
    <name type="synonym">Histoplasma capsulatum</name>
    <dbReference type="NCBI Taxonomy" id="544711"/>
    <lineage>
        <taxon>Eukaryota</taxon>
        <taxon>Fungi</taxon>
        <taxon>Dikarya</taxon>
        <taxon>Ascomycota</taxon>
        <taxon>Pezizomycotina</taxon>
        <taxon>Eurotiomycetes</taxon>
        <taxon>Eurotiomycetidae</taxon>
        <taxon>Onygenales</taxon>
        <taxon>Ajellomycetaceae</taxon>
        <taxon>Histoplasma</taxon>
    </lineage>
</organism>
<accession>F0USB2</accession>
<reference evidence="3" key="1">
    <citation type="submission" date="2008-07" db="EMBL/GenBank/DDBJ databases">
        <title>Annotation of Ajellomyces capsulatus strain H88.</title>
        <authorList>
            <person name="Champion M."/>
            <person name="Cuomo C."/>
            <person name="Ma L.-J."/>
            <person name="Henn M.R."/>
            <person name="Sil A."/>
            <person name="Goldman B."/>
            <person name="Young S.K."/>
            <person name="Kodira C.D."/>
            <person name="Zeng Q."/>
            <person name="Koehrsen M."/>
            <person name="Alvarado L."/>
            <person name="Berlin A."/>
            <person name="Borenstein D."/>
            <person name="Chen Z."/>
            <person name="Engels R."/>
            <person name="Freedman E."/>
            <person name="Gellesch M."/>
            <person name="Goldberg J."/>
            <person name="Griggs A."/>
            <person name="Gujja S."/>
            <person name="Heiman D."/>
            <person name="Hepburn T."/>
            <person name="Howarth C."/>
            <person name="Jen D."/>
            <person name="Larson L."/>
            <person name="Lewis B."/>
            <person name="Mehta T."/>
            <person name="Park D."/>
            <person name="Pearson M."/>
            <person name="Roberts A."/>
            <person name="Saif S."/>
            <person name="Shea T."/>
            <person name="Shenoy N."/>
            <person name="Sisk P."/>
            <person name="Stolte C."/>
            <person name="Sykes S."/>
            <person name="Walk T."/>
            <person name="White J."/>
            <person name="Yandava C."/>
            <person name="Klein B."/>
            <person name="McEwen J.G."/>
            <person name="Puccia R."/>
            <person name="Goldman G.H."/>
            <person name="Felipe M.S."/>
            <person name="Nino-Vega G."/>
            <person name="San-Blas G."/>
            <person name="Taylor J."/>
            <person name="Mendoza L."/>
            <person name="Galagan J."/>
            <person name="Nusbaum C."/>
            <person name="Birren B."/>
        </authorList>
    </citation>
    <scope>NUCLEOTIDE SEQUENCE [LARGE SCALE GENOMIC DNA]</scope>
    <source>
        <strain evidence="3">H88</strain>
    </source>
</reference>
<dbReference type="OMA" id="MGHNIAR"/>
<dbReference type="HOGENOM" id="CLU_142937_0_0_1"/>
<protein>
    <submittedName>
        <fullName evidence="2">Uncharacterized protein</fullName>
    </submittedName>
</protein>
<dbReference type="VEuPathDB" id="FungiDB:I7I53_01916"/>
<sequence>MNRVATRGFHATAQRVLQYSGSVNLGDVILTNADGAEWSDSVDRGARAHRSSKDRNDSKDVITVVLLTSTGTRVGSAHFHLDGSFKFFPSRAGKLGGFADNLKKAGLVVEEGEPERDTGSAGDESKPAEQSPSTDALSRTD</sequence>
<feature type="compositionally biased region" description="Basic and acidic residues" evidence="1">
    <location>
        <begin position="115"/>
        <end position="127"/>
    </location>
</feature>
<dbReference type="EMBL" id="DS990642">
    <property type="protein sequence ID" value="EGC48789.1"/>
    <property type="molecule type" value="Genomic_DNA"/>
</dbReference>
<name>F0USB2_AJEC8</name>
<evidence type="ECO:0000313" key="2">
    <source>
        <dbReference type="EMBL" id="EGC48789.1"/>
    </source>
</evidence>